<accession>A0ABR8XGU2</accession>
<dbReference type="PANTHER" id="PTHR34071:SF2">
    <property type="entry name" value="FLAVIN-NUCLEOTIDE-BINDING PROTEIN"/>
    <property type="match status" value="1"/>
</dbReference>
<keyword evidence="2" id="KW-1185">Reference proteome</keyword>
<protein>
    <submittedName>
        <fullName evidence="1">Pyridoxamine 5'-phosphate oxidase family protein</fullName>
    </submittedName>
</protein>
<sequence>MRMKQMICQDEEKINTFLSEVETGYLGLSIQDNPYIVPLNYVWHEGCIYFHGASEGKKIDMIKENSNATFVVSENYGTIADPIPAKTDTAYLSIMLFGNVELVDDLTEATTAMQHLLNKYVPGYYPTALSQNHVDRYRSSMGSKTTVFKLVVKTITAKENVMVEEKKYYKGREMAMDIKK</sequence>
<dbReference type="RefSeq" id="WP_191708840.1">
    <property type="nucleotide sequence ID" value="NZ_JACSQA010000040.1"/>
</dbReference>
<name>A0ABR8XGU2_9BACL</name>
<proteinExistence type="predicted"/>
<dbReference type="Gene3D" id="2.30.110.10">
    <property type="entry name" value="Electron Transport, Fmn-binding Protein, Chain A"/>
    <property type="match status" value="1"/>
</dbReference>
<evidence type="ECO:0000313" key="1">
    <source>
        <dbReference type="EMBL" id="MBD8028431.1"/>
    </source>
</evidence>
<dbReference type="EMBL" id="JACSQA010000040">
    <property type="protein sequence ID" value="MBD8028431.1"/>
    <property type="molecule type" value="Genomic_DNA"/>
</dbReference>
<gene>
    <name evidence="1" type="ORF">H9636_17470</name>
</gene>
<dbReference type="PANTHER" id="PTHR34071">
    <property type="entry name" value="5-NITROIMIDAZOLE ANTIBIOTICS RESISTANCE PROTEIN, NIMA-FAMILY-RELATED PROTEIN-RELATED"/>
    <property type="match status" value="1"/>
</dbReference>
<reference evidence="1 2" key="1">
    <citation type="submission" date="2020-08" db="EMBL/GenBank/DDBJ databases">
        <title>A Genomic Blueprint of the Chicken Gut Microbiome.</title>
        <authorList>
            <person name="Gilroy R."/>
            <person name="Ravi A."/>
            <person name="Getino M."/>
            <person name="Pursley I."/>
            <person name="Horton D.L."/>
            <person name="Alikhan N.-F."/>
            <person name="Baker D."/>
            <person name="Gharbi K."/>
            <person name="Hall N."/>
            <person name="Watson M."/>
            <person name="Adriaenssens E.M."/>
            <person name="Foster-Nyarko E."/>
            <person name="Jarju S."/>
            <person name="Secka A."/>
            <person name="Antonio M."/>
            <person name="Oren A."/>
            <person name="Chaudhuri R."/>
            <person name="La Ragione R.M."/>
            <person name="Hildebrand F."/>
            <person name="Pallen M.J."/>
        </authorList>
    </citation>
    <scope>NUCLEOTIDE SEQUENCE [LARGE SCALE GENOMIC DNA]</scope>
    <source>
        <strain evidence="1 2">Re31</strain>
    </source>
</reference>
<dbReference type="Proteomes" id="UP000640930">
    <property type="component" value="Unassembled WGS sequence"/>
</dbReference>
<organism evidence="1 2">
    <name type="scientific">Ureibacillus galli</name>
    <dbReference type="NCBI Taxonomy" id="2762222"/>
    <lineage>
        <taxon>Bacteria</taxon>
        <taxon>Bacillati</taxon>
        <taxon>Bacillota</taxon>
        <taxon>Bacilli</taxon>
        <taxon>Bacillales</taxon>
        <taxon>Caryophanaceae</taxon>
        <taxon>Ureibacillus</taxon>
    </lineage>
</organism>
<dbReference type="SUPFAM" id="SSF50475">
    <property type="entry name" value="FMN-binding split barrel"/>
    <property type="match status" value="1"/>
</dbReference>
<evidence type="ECO:0000313" key="2">
    <source>
        <dbReference type="Proteomes" id="UP000640930"/>
    </source>
</evidence>
<comment type="caution">
    <text evidence="1">The sequence shown here is derived from an EMBL/GenBank/DDBJ whole genome shotgun (WGS) entry which is preliminary data.</text>
</comment>
<dbReference type="Pfam" id="PF12900">
    <property type="entry name" value="Pyridox_ox_2"/>
    <property type="match status" value="1"/>
</dbReference>
<dbReference type="InterPro" id="IPR024747">
    <property type="entry name" value="Pyridox_Oxase-rel"/>
</dbReference>
<dbReference type="InterPro" id="IPR012349">
    <property type="entry name" value="Split_barrel_FMN-bd"/>
</dbReference>